<accession>A0A2T0JLF2</accession>
<organism evidence="1 2">
    <name type="scientific">Actinoplanes italicus</name>
    <dbReference type="NCBI Taxonomy" id="113567"/>
    <lineage>
        <taxon>Bacteria</taxon>
        <taxon>Bacillati</taxon>
        <taxon>Actinomycetota</taxon>
        <taxon>Actinomycetes</taxon>
        <taxon>Micromonosporales</taxon>
        <taxon>Micromonosporaceae</taxon>
        <taxon>Actinoplanes</taxon>
    </lineage>
</organism>
<proteinExistence type="predicted"/>
<comment type="caution">
    <text evidence="1">The sequence shown here is derived from an EMBL/GenBank/DDBJ whole genome shotgun (WGS) entry which is preliminary data.</text>
</comment>
<evidence type="ECO:0000313" key="1">
    <source>
        <dbReference type="EMBL" id="PRX08423.1"/>
    </source>
</evidence>
<protein>
    <submittedName>
        <fullName evidence="1">Uncharacterized protein</fullName>
    </submittedName>
</protein>
<sequence length="60" mass="6524">MTTTTLAERLRRARGRAFAGRAAEPAHFRHLLRGEPDGPAVLFLPVAVTIRLRALVAGSM</sequence>
<gene>
    <name evidence="1" type="ORF">CLV67_14022</name>
</gene>
<name>A0A2T0JLF2_9ACTN</name>
<evidence type="ECO:0000313" key="2">
    <source>
        <dbReference type="Proteomes" id="UP000239415"/>
    </source>
</evidence>
<dbReference type="AlphaFoldDB" id="A0A2T0JLF2"/>
<dbReference type="EMBL" id="PVMZ01000040">
    <property type="protein sequence ID" value="PRX08423.1"/>
    <property type="molecule type" value="Genomic_DNA"/>
</dbReference>
<reference evidence="1 2" key="1">
    <citation type="submission" date="2018-03" db="EMBL/GenBank/DDBJ databases">
        <title>Genomic Encyclopedia of Archaeal and Bacterial Type Strains, Phase II (KMG-II): from individual species to whole genera.</title>
        <authorList>
            <person name="Goeker M."/>
        </authorList>
    </citation>
    <scope>NUCLEOTIDE SEQUENCE [LARGE SCALE GENOMIC DNA]</scope>
    <source>
        <strain evidence="1 2">DSM 43146</strain>
    </source>
</reference>
<dbReference type="RefSeq" id="WP_146169627.1">
    <property type="nucleotide sequence ID" value="NZ_BOMO01000181.1"/>
</dbReference>
<keyword evidence="2" id="KW-1185">Reference proteome</keyword>
<dbReference type="Proteomes" id="UP000239415">
    <property type="component" value="Unassembled WGS sequence"/>
</dbReference>